<evidence type="ECO:0000256" key="1">
    <source>
        <dbReference type="SAM" id="Phobius"/>
    </source>
</evidence>
<name>A0AAJ4JW74_LACLL</name>
<protein>
    <submittedName>
        <fullName evidence="2">Uncharacterized protein</fullName>
    </submittedName>
</protein>
<organism evidence="2 3">
    <name type="scientific">Lactococcus lactis subsp. lactis</name>
    <name type="common">Streptococcus lactis</name>
    <dbReference type="NCBI Taxonomy" id="1360"/>
    <lineage>
        <taxon>Bacteria</taxon>
        <taxon>Bacillati</taxon>
        <taxon>Bacillota</taxon>
        <taxon>Bacilli</taxon>
        <taxon>Lactobacillales</taxon>
        <taxon>Streptococcaceae</taxon>
        <taxon>Lactococcus</taxon>
    </lineage>
</organism>
<feature type="transmembrane region" description="Helical" evidence="1">
    <location>
        <begin position="6"/>
        <end position="27"/>
    </location>
</feature>
<evidence type="ECO:0000313" key="2">
    <source>
        <dbReference type="EMBL" id="QRZ35350.1"/>
    </source>
</evidence>
<keyword evidence="1" id="KW-1133">Transmembrane helix</keyword>
<accession>A0AAJ4JW74</accession>
<reference evidence="2" key="2">
    <citation type="submission" date="2023-04" db="EMBL/GenBank/DDBJ databases">
        <authorList>
            <person name="McDonnell B."/>
        </authorList>
    </citation>
    <scope>NUCLEOTIDE SEQUENCE</scope>
    <source>
        <strain evidence="2">223</strain>
    </source>
</reference>
<dbReference type="RefSeq" id="WP_063280807.1">
    <property type="nucleotide sequence ID" value="NZ_CP031926.2"/>
</dbReference>
<evidence type="ECO:0000313" key="3">
    <source>
        <dbReference type="Proteomes" id="UP000663169"/>
    </source>
</evidence>
<gene>
    <name evidence="2" type="ORF">LL223_1709</name>
</gene>
<sequence length="129" mass="15208">MKLDSTITLSLVLGISAIIVPTITSMLNNCHDLKMKKLIIDNDKKEKLNEYKISLIENFLTCFAKLYTDRSDENIQKMQISILKLRPYIDKKYDEEFKKLIESYSKENWRITNIDEVIRDLKEIINDGF</sequence>
<dbReference type="Proteomes" id="UP000663169">
    <property type="component" value="Chromosome"/>
</dbReference>
<keyword evidence="1" id="KW-0812">Transmembrane</keyword>
<dbReference type="AlphaFoldDB" id="A0AAJ4JW74"/>
<proteinExistence type="predicted"/>
<keyword evidence="1" id="KW-0472">Membrane</keyword>
<dbReference type="EMBL" id="CP031926">
    <property type="protein sequence ID" value="QRZ35350.1"/>
    <property type="molecule type" value="Genomic_DNA"/>
</dbReference>
<reference evidence="2" key="1">
    <citation type="journal article" date="2020" name="Mol. Microbiol.">
        <title>The CWPS Rubik's cube: Linking diversity of cell wall polysaccharide structures with the encoded biosynthetic machinery of selected Lactococcus lactis strains.</title>
        <authorList>
            <person name="Mahony J."/>
            <person name="Frantzen C."/>
            <person name="Vinogradov E."/>
            <person name="Sadovskaya I."/>
            <person name="Theodorou I."/>
            <person name="Kelleher P."/>
            <person name="Chapot-Chartier M.P."/>
            <person name="Cambillau C."/>
            <person name="Holo H."/>
            <person name="van Sinderen D."/>
        </authorList>
    </citation>
    <scope>NUCLEOTIDE SEQUENCE</scope>
    <source>
        <strain evidence="2">223</strain>
    </source>
</reference>